<evidence type="ECO:0000313" key="2">
    <source>
        <dbReference type="Proteomes" id="UP000483820"/>
    </source>
</evidence>
<comment type="caution">
    <text evidence="1">The sequence shown here is derived from an EMBL/GenBank/DDBJ whole genome shotgun (WGS) entry which is preliminary data.</text>
</comment>
<dbReference type="RefSeq" id="XP_053584239.1">
    <property type="nucleotide sequence ID" value="XM_053729467.1"/>
</dbReference>
<dbReference type="Proteomes" id="UP000483820">
    <property type="component" value="Chromosome IV"/>
</dbReference>
<gene>
    <name evidence="1" type="ORF">GCK72_012885</name>
</gene>
<dbReference type="GeneID" id="78775641"/>
<dbReference type="CTD" id="78775641"/>
<evidence type="ECO:0000313" key="1">
    <source>
        <dbReference type="EMBL" id="KAF1756432.1"/>
    </source>
</evidence>
<sequence length="225" mass="25359">MSCWLCPNLHSIDGDDHVNDRLFHVDWRARKPYSSFNVSNFALNLLWVVFDRQVLATNHTVSLEPFTTELLGSSIWSVGPFDSDTVVVGVLLSKGESVARDGEKNSLLWVEDSTWWVDSESLHVGGLDTVSNTTSRRVDHLDVVGVLVIVWGVEDDLGSWLGLDVSWWDGLSHGVGLSVDTRCSIKDITHEQNINSEMPRRNIKRGWSRCFSRISGNCYGKKEQR</sequence>
<accession>A0A6A5GPX6</accession>
<dbReference type="EMBL" id="WUAV01000004">
    <property type="protein sequence ID" value="KAF1756432.1"/>
    <property type="molecule type" value="Genomic_DNA"/>
</dbReference>
<proteinExistence type="predicted"/>
<dbReference type="AlphaFoldDB" id="A0A6A5GPX6"/>
<organism evidence="1 2">
    <name type="scientific">Caenorhabditis remanei</name>
    <name type="common">Caenorhabditis vulgaris</name>
    <dbReference type="NCBI Taxonomy" id="31234"/>
    <lineage>
        <taxon>Eukaryota</taxon>
        <taxon>Metazoa</taxon>
        <taxon>Ecdysozoa</taxon>
        <taxon>Nematoda</taxon>
        <taxon>Chromadorea</taxon>
        <taxon>Rhabditida</taxon>
        <taxon>Rhabditina</taxon>
        <taxon>Rhabditomorpha</taxon>
        <taxon>Rhabditoidea</taxon>
        <taxon>Rhabditidae</taxon>
        <taxon>Peloderinae</taxon>
        <taxon>Caenorhabditis</taxon>
    </lineage>
</organism>
<name>A0A6A5GPX6_CAERE</name>
<reference evidence="1 2" key="1">
    <citation type="submission" date="2019-12" db="EMBL/GenBank/DDBJ databases">
        <title>Chromosome-level assembly of the Caenorhabditis remanei genome.</title>
        <authorList>
            <person name="Teterina A.A."/>
            <person name="Willis J.H."/>
            <person name="Phillips P.C."/>
        </authorList>
    </citation>
    <scope>NUCLEOTIDE SEQUENCE [LARGE SCALE GENOMIC DNA]</scope>
    <source>
        <strain evidence="1 2">PX506</strain>
        <tissue evidence="1">Whole organism</tissue>
    </source>
</reference>
<dbReference type="KEGG" id="crq:GCK72_012885"/>
<protein>
    <submittedName>
        <fullName evidence="1">Uncharacterized protein</fullName>
    </submittedName>
</protein>